<proteinExistence type="predicted"/>
<protein>
    <submittedName>
        <fullName evidence="1">Uncharacterized protein</fullName>
    </submittedName>
</protein>
<comment type="caution">
    <text evidence="1">The sequence shown here is derived from an EMBL/GenBank/DDBJ whole genome shotgun (WGS) entry which is preliminary data.</text>
</comment>
<name>X0ZW60_9ZZZZ</name>
<dbReference type="AlphaFoldDB" id="X0ZW60"/>
<gene>
    <name evidence="1" type="ORF">S01H1_77683</name>
</gene>
<sequence>ALAILIVLVAVGFGHKWGSGLSIDGFVNTIQSRGRWIVFGSIDLMVGDSIGALDGSFDLSF</sequence>
<reference evidence="1" key="1">
    <citation type="journal article" date="2014" name="Front. Microbiol.">
        <title>High frequency of phylogenetically diverse reductive dehalogenase-homologous genes in deep subseafloor sedimentary metagenomes.</title>
        <authorList>
            <person name="Kawai M."/>
            <person name="Futagami T."/>
            <person name="Toyoda A."/>
            <person name="Takaki Y."/>
            <person name="Nishi S."/>
            <person name="Hori S."/>
            <person name="Arai W."/>
            <person name="Tsubouchi T."/>
            <person name="Morono Y."/>
            <person name="Uchiyama I."/>
            <person name="Ito T."/>
            <person name="Fujiyama A."/>
            <person name="Inagaki F."/>
            <person name="Takami H."/>
        </authorList>
    </citation>
    <scope>NUCLEOTIDE SEQUENCE</scope>
    <source>
        <strain evidence="1">Expedition CK06-06</strain>
    </source>
</reference>
<evidence type="ECO:0000313" key="1">
    <source>
        <dbReference type="EMBL" id="GAG52311.1"/>
    </source>
</evidence>
<feature type="non-terminal residue" evidence="1">
    <location>
        <position position="1"/>
    </location>
</feature>
<accession>X0ZW60</accession>
<organism evidence="1">
    <name type="scientific">marine sediment metagenome</name>
    <dbReference type="NCBI Taxonomy" id="412755"/>
    <lineage>
        <taxon>unclassified sequences</taxon>
        <taxon>metagenomes</taxon>
        <taxon>ecological metagenomes</taxon>
    </lineage>
</organism>
<dbReference type="EMBL" id="BARS01052231">
    <property type="protein sequence ID" value="GAG52311.1"/>
    <property type="molecule type" value="Genomic_DNA"/>
</dbReference>